<accession>A0A0F9JBS7</accession>
<dbReference type="SUPFAM" id="SSF50199">
    <property type="entry name" value="Staphylococcal nuclease"/>
    <property type="match status" value="1"/>
</dbReference>
<dbReference type="PROSITE" id="PS50830">
    <property type="entry name" value="TNASE_3"/>
    <property type="match status" value="1"/>
</dbReference>
<organism evidence="2">
    <name type="scientific">marine sediment metagenome</name>
    <dbReference type="NCBI Taxonomy" id="412755"/>
    <lineage>
        <taxon>unclassified sequences</taxon>
        <taxon>metagenomes</taxon>
        <taxon>ecological metagenomes</taxon>
    </lineage>
</organism>
<dbReference type="EMBL" id="LAZR01016723">
    <property type="protein sequence ID" value="KKM03266.1"/>
    <property type="molecule type" value="Genomic_DNA"/>
</dbReference>
<evidence type="ECO:0000313" key="2">
    <source>
        <dbReference type="EMBL" id="KKM03266.1"/>
    </source>
</evidence>
<dbReference type="AlphaFoldDB" id="A0A0F9JBS7"/>
<protein>
    <recommendedName>
        <fullName evidence="1">TNase-like domain-containing protein</fullName>
    </recommendedName>
</protein>
<dbReference type="Pfam" id="PF00565">
    <property type="entry name" value="SNase"/>
    <property type="match status" value="1"/>
</dbReference>
<dbReference type="InterPro" id="IPR016071">
    <property type="entry name" value="Staphylococal_nuclease_OB-fold"/>
</dbReference>
<gene>
    <name evidence="2" type="ORF">LCGC14_1776130</name>
</gene>
<evidence type="ECO:0000259" key="1">
    <source>
        <dbReference type="PROSITE" id="PS50830"/>
    </source>
</evidence>
<sequence>MKILFILIVSLVISMASDEVLAVEWEVKSVYDGDTVNVYIPNMPKEMAGLNWKIRILGIDTPEKGHRAKCDLELHLGNRATHELKRLIKDRGGVISVYNLKHDKYGGRILADVFVGGLDVAKHLISKGLARPYFGKKKSSWCD</sequence>
<dbReference type="InterPro" id="IPR035437">
    <property type="entry name" value="SNase_OB-fold_sf"/>
</dbReference>
<dbReference type="SMART" id="SM00318">
    <property type="entry name" value="SNc"/>
    <property type="match status" value="1"/>
</dbReference>
<name>A0A0F9JBS7_9ZZZZ</name>
<feature type="domain" description="TNase-like" evidence="1">
    <location>
        <begin position="21"/>
        <end position="143"/>
    </location>
</feature>
<dbReference type="Gene3D" id="2.40.50.90">
    <property type="match status" value="1"/>
</dbReference>
<comment type="caution">
    <text evidence="2">The sequence shown here is derived from an EMBL/GenBank/DDBJ whole genome shotgun (WGS) entry which is preliminary data.</text>
</comment>
<proteinExistence type="predicted"/>
<reference evidence="2" key="1">
    <citation type="journal article" date="2015" name="Nature">
        <title>Complex archaea that bridge the gap between prokaryotes and eukaryotes.</title>
        <authorList>
            <person name="Spang A."/>
            <person name="Saw J.H."/>
            <person name="Jorgensen S.L."/>
            <person name="Zaremba-Niedzwiedzka K."/>
            <person name="Martijn J."/>
            <person name="Lind A.E."/>
            <person name="van Eijk R."/>
            <person name="Schleper C."/>
            <person name="Guy L."/>
            <person name="Ettema T.J."/>
        </authorList>
    </citation>
    <scope>NUCLEOTIDE SEQUENCE</scope>
</reference>